<accession>A0A2H3J4N1</accession>
<evidence type="ECO:0000313" key="3">
    <source>
        <dbReference type="EMBL" id="PCH34743.1"/>
    </source>
</evidence>
<feature type="region of interest" description="Disordered" evidence="1">
    <location>
        <begin position="1"/>
        <end position="48"/>
    </location>
</feature>
<protein>
    <recommendedName>
        <fullName evidence="2">ASX DEUBAD domain-containing protein</fullName>
    </recommendedName>
</protein>
<evidence type="ECO:0000313" key="4">
    <source>
        <dbReference type="Proteomes" id="UP000218811"/>
    </source>
</evidence>
<organism evidence="3 4">
    <name type="scientific">Wolfiporia cocos (strain MD-104)</name>
    <name type="common">Brown rot fungus</name>
    <dbReference type="NCBI Taxonomy" id="742152"/>
    <lineage>
        <taxon>Eukaryota</taxon>
        <taxon>Fungi</taxon>
        <taxon>Dikarya</taxon>
        <taxon>Basidiomycota</taxon>
        <taxon>Agaricomycotina</taxon>
        <taxon>Agaricomycetes</taxon>
        <taxon>Polyporales</taxon>
        <taxon>Phaeolaceae</taxon>
        <taxon>Wolfiporia</taxon>
    </lineage>
</organism>
<name>A0A2H3J4N1_WOLCO</name>
<reference evidence="3 4" key="1">
    <citation type="journal article" date="2012" name="Science">
        <title>The Paleozoic origin of enzymatic lignin decomposition reconstructed from 31 fungal genomes.</title>
        <authorList>
            <person name="Floudas D."/>
            <person name="Binder M."/>
            <person name="Riley R."/>
            <person name="Barry K."/>
            <person name="Blanchette R.A."/>
            <person name="Henrissat B."/>
            <person name="Martinez A.T."/>
            <person name="Otillar R."/>
            <person name="Spatafora J.W."/>
            <person name="Yadav J.S."/>
            <person name="Aerts A."/>
            <person name="Benoit I."/>
            <person name="Boyd A."/>
            <person name="Carlson A."/>
            <person name="Copeland A."/>
            <person name="Coutinho P.M."/>
            <person name="de Vries R.P."/>
            <person name="Ferreira P."/>
            <person name="Findley K."/>
            <person name="Foster B."/>
            <person name="Gaskell J."/>
            <person name="Glotzer D."/>
            <person name="Gorecki P."/>
            <person name="Heitman J."/>
            <person name="Hesse C."/>
            <person name="Hori C."/>
            <person name="Igarashi K."/>
            <person name="Jurgens J.A."/>
            <person name="Kallen N."/>
            <person name="Kersten P."/>
            <person name="Kohler A."/>
            <person name="Kuees U."/>
            <person name="Kumar T.K.A."/>
            <person name="Kuo A."/>
            <person name="LaButti K."/>
            <person name="Larrondo L.F."/>
            <person name="Lindquist E."/>
            <person name="Ling A."/>
            <person name="Lombard V."/>
            <person name="Lucas S."/>
            <person name="Lundell T."/>
            <person name="Martin R."/>
            <person name="McLaughlin D.J."/>
            <person name="Morgenstern I."/>
            <person name="Morin E."/>
            <person name="Murat C."/>
            <person name="Nagy L.G."/>
            <person name="Nolan M."/>
            <person name="Ohm R.A."/>
            <person name="Patyshakuliyeva A."/>
            <person name="Rokas A."/>
            <person name="Ruiz-Duenas F.J."/>
            <person name="Sabat G."/>
            <person name="Salamov A."/>
            <person name="Samejima M."/>
            <person name="Schmutz J."/>
            <person name="Slot J.C."/>
            <person name="St John F."/>
            <person name="Stenlid J."/>
            <person name="Sun H."/>
            <person name="Sun S."/>
            <person name="Syed K."/>
            <person name="Tsang A."/>
            <person name="Wiebenga A."/>
            <person name="Young D."/>
            <person name="Pisabarro A."/>
            <person name="Eastwood D.C."/>
            <person name="Martin F."/>
            <person name="Cullen D."/>
            <person name="Grigoriev I.V."/>
            <person name="Hibbett D.S."/>
        </authorList>
    </citation>
    <scope>NUCLEOTIDE SEQUENCE [LARGE SCALE GENOMIC DNA]</scope>
    <source>
        <strain evidence="3 4">MD-104</strain>
    </source>
</reference>
<gene>
    <name evidence="3" type="ORF">WOLCODRAFT_139553</name>
</gene>
<dbReference type="OMA" id="DHLYSGW"/>
<proteinExistence type="predicted"/>
<evidence type="ECO:0000256" key="1">
    <source>
        <dbReference type="SAM" id="MobiDB-lite"/>
    </source>
</evidence>
<dbReference type="EMBL" id="KB467832">
    <property type="protein sequence ID" value="PCH34743.1"/>
    <property type="molecule type" value="Genomic_DNA"/>
</dbReference>
<dbReference type="STRING" id="742152.A0A2H3J4N1"/>
<dbReference type="Proteomes" id="UP000218811">
    <property type="component" value="Unassembled WGS sequence"/>
</dbReference>
<dbReference type="Pfam" id="PF13919">
    <property type="entry name" value="ASXH"/>
    <property type="match status" value="1"/>
</dbReference>
<feature type="domain" description="ASX DEUBAD" evidence="2">
    <location>
        <begin position="41"/>
        <end position="210"/>
    </location>
</feature>
<dbReference type="InterPro" id="IPR028020">
    <property type="entry name" value="ASX_DEUBAD_dom"/>
</dbReference>
<keyword evidence="4" id="KW-1185">Reference proteome</keyword>
<dbReference type="AlphaFoldDB" id="A0A2H3J4N1"/>
<evidence type="ECO:0000259" key="2">
    <source>
        <dbReference type="Pfam" id="PF13919"/>
    </source>
</evidence>
<dbReference type="OrthoDB" id="2289918at2759"/>
<sequence length="390" mass="42797">MSALSERPRRSVRGPVKAPTTVTTPESPARATGKRKATDNEAGPASKLEYLLTNPKSKLTKMEISDVLNYENFLDLSVQSQELLVALLPPPAFTSYCPSVSPTHVDHCGPESLSGSGPTVDISATTGVDAGPALLPLHDEHAGQEKSIATFDPTTFTSPFFLSAARTFQDHLFSGWFSKKATEEVERFQNGVRDGSLHVEWKDEAWVRIHASQGKHNSATDLTALVRRGLLREGDVLSYRQEFPQLRVVVEKDVLVDSIHPRTNALTVLVPPHKTRSLRADLLVANHPEPEPEDHVQTIEDVTDPGVLEDGILDIDGRVARSARRGTTGLPGGNNYPNGPEVVNDSRQAWKCFTVWRWQGQMSEAGGTQLVLEKGGRERCNTLSYLKSHC</sequence>